<evidence type="ECO:0000313" key="2">
    <source>
        <dbReference type="Proteomes" id="UP000232412"/>
    </source>
</evidence>
<accession>A0A2H1EGX1</accession>
<dbReference type="RefSeq" id="WP_101009786.1">
    <property type="nucleotide sequence ID" value="NZ_FRFC01000003.1"/>
</dbReference>
<dbReference type="AlphaFoldDB" id="A0A2H1EGX1"/>
<protein>
    <submittedName>
        <fullName evidence="1">Uncharacterized protein</fullName>
    </submittedName>
</protein>
<organism evidence="1 2">
    <name type="scientific">Nitrosotalea sinensis</name>
    <dbReference type="NCBI Taxonomy" id="1499975"/>
    <lineage>
        <taxon>Archaea</taxon>
        <taxon>Nitrososphaerota</taxon>
        <taxon>Nitrososphaeria</taxon>
        <taxon>Nitrosotaleales</taxon>
        <taxon>Nitrosotaleaceae</taxon>
        <taxon>Nitrosotalea</taxon>
    </lineage>
</organism>
<keyword evidence="2" id="KW-1185">Reference proteome</keyword>
<dbReference type="EMBL" id="FRFC01000003">
    <property type="protein sequence ID" value="SHO45799.1"/>
    <property type="molecule type" value="Genomic_DNA"/>
</dbReference>
<dbReference type="OrthoDB" id="9070at2157"/>
<reference evidence="2" key="1">
    <citation type="submission" date="2016-12" db="EMBL/GenBank/DDBJ databases">
        <authorList>
            <person name="Herbold C."/>
        </authorList>
    </citation>
    <scope>NUCLEOTIDE SEQUENCE [LARGE SCALE GENOMIC DNA]</scope>
</reference>
<gene>
    <name evidence="1" type="ORF">NSIN_20785</name>
</gene>
<sequence>MPHVVLDKKINLGIFAEKFVSIIEKKSSLVKLTDVFVGKNKALVSALVIDELHQEFLIEISTHDDSTTIRLLSLADPQKKTDGVKTALGLVAANAMSMFPDVSTLRTNIQDFIPVVGRN</sequence>
<evidence type="ECO:0000313" key="1">
    <source>
        <dbReference type="EMBL" id="SHO45799.1"/>
    </source>
</evidence>
<dbReference type="Proteomes" id="UP000232412">
    <property type="component" value="Unassembled WGS sequence"/>
</dbReference>
<proteinExistence type="predicted"/>
<name>A0A2H1EGX1_9ARCH</name>